<dbReference type="Proteomes" id="UP000693892">
    <property type="component" value="Unassembled WGS sequence"/>
</dbReference>
<keyword evidence="2" id="KW-0732">Signal</keyword>
<organism evidence="4 5">
    <name type="scientific">Leucobacter soli</name>
    <dbReference type="NCBI Taxonomy" id="2812850"/>
    <lineage>
        <taxon>Bacteria</taxon>
        <taxon>Bacillati</taxon>
        <taxon>Actinomycetota</taxon>
        <taxon>Actinomycetes</taxon>
        <taxon>Micrococcales</taxon>
        <taxon>Microbacteriaceae</taxon>
        <taxon>Leucobacter</taxon>
    </lineage>
</organism>
<evidence type="ECO:0000313" key="5">
    <source>
        <dbReference type="Proteomes" id="UP000693892"/>
    </source>
</evidence>
<gene>
    <name evidence="4" type="ORF">LEUCIP111803_00970</name>
</gene>
<keyword evidence="5" id="KW-1185">Reference proteome</keyword>
<dbReference type="GO" id="GO:0016798">
    <property type="term" value="F:hydrolase activity, acting on glycosyl bonds"/>
    <property type="evidence" value="ECO:0007669"/>
    <property type="project" value="InterPro"/>
</dbReference>
<comment type="caution">
    <text evidence="4">The sequence shown here is derived from an EMBL/GenBank/DDBJ whole genome shotgun (WGS) entry which is preliminary data.</text>
</comment>
<dbReference type="Pfam" id="PF02018">
    <property type="entry name" value="CBM_4_9"/>
    <property type="match status" value="1"/>
</dbReference>
<feature type="domain" description="CBM-cenC" evidence="3">
    <location>
        <begin position="27"/>
        <end position="154"/>
    </location>
</feature>
<feature type="chain" id="PRO_5036771173" description="CBM-cenC domain-containing protein" evidence="2">
    <location>
        <begin position="22"/>
        <end position="467"/>
    </location>
</feature>
<dbReference type="RefSeq" id="WP_382332894.1">
    <property type="nucleotide sequence ID" value="NZ_JBHSRW010000270.1"/>
</dbReference>
<keyword evidence="1" id="KW-0378">Hydrolase</keyword>
<accession>A0A916JVH2</accession>
<feature type="signal peptide" evidence="2">
    <location>
        <begin position="1"/>
        <end position="21"/>
    </location>
</feature>
<dbReference type="EMBL" id="CAJVAP010000009">
    <property type="protein sequence ID" value="CAG7606909.1"/>
    <property type="molecule type" value="Genomic_DNA"/>
</dbReference>
<sequence length="467" mass="50607">MSVAALVAVTALHFAPATATAATAGTELLPNANFSKGTSGWSTTSSNQTLRVINTSSGKVAHLKVKKSGNAVLNDVPNSVTGVAKGTSYKVTAKVRTTIPKAAGVKGKVSVRELVAKSAVKTTQKSFTLSNKNWRTVSFTVTATRSGSSLDVRTTATKLHKSKNLQVKSVSVKTVASTTGSDSSDSATCSTRSLPKGTAFGTSISPGTYGTHQKAVDHVDGVFGTTVDTIRVFDGGMVFPWSHSRTKMIAGRDLIMSFRPMPQDVLAGKYDKEFKTWFQQAPKNVTIYWSYIHEPEPLIDQGKFTAAQYRKAWQRIDAIADSVCRSNMYPTLILTGWTASSGSKRDWRDYYPGSKVIEVMAFDPYNGVHEPDRDYYATPESLFGSVRAVAKEAGKPWAIAETGSRVIPSDQSPKGEKRAKWLTSLAKYSRDNGAVFVTYFHSTRDGEWRLLDKPSADAWKAAILSSP</sequence>
<name>A0A916JVH2_9MICO</name>
<proteinExistence type="predicted"/>
<evidence type="ECO:0000256" key="2">
    <source>
        <dbReference type="SAM" id="SignalP"/>
    </source>
</evidence>
<evidence type="ECO:0000313" key="4">
    <source>
        <dbReference type="EMBL" id="CAG7606909.1"/>
    </source>
</evidence>
<dbReference type="InterPro" id="IPR003305">
    <property type="entry name" value="CenC_carb-bd"/>
</dbReference>
<reference evidence="4" key="1">
    <citation type="submission" date="2021-06" db="EMBL/GenBank/DDBJ databases">
        <authorList>
            <person name="Criscuolo A."/>
        </authorList>
    </citation>
    <scope>NUCLEOTIDE SEQUENCE</scope>
    <source>
        <strain evidence="4">CIP111803</strain>
    </source>
</reference>
<evidence type="ECO:0000259" key="3">
    <source>
        <dbReference type="Pfam" id="PF02018"/>
    </source>
</evidence>
<evidence type="ECO:0000256" key="1">
    <source>
        <dbReference type="ARBA" id="ARBA00022801"/>
    </source>
</evidence>
<protein>
    <recommendedName>
        <fullName evidence="3">CBM-cenC domain-containing protein</fullName>
    </recommendedName>
</protein>
<dbReference type="AlphaFoldDB" id="A0A916JVH2"/>